<sequence>MGKYFGDMWRDLAKNRQTNGFLGKTSTLMSTDEDCSNTMCWLSYWKDMESLQAFANGPVHKKGLVWYMKTALKEYPGIGIMHETYHIPKGHWETIMFNMRPFGLTATQHFVDDKDAGEKRPVSAVIEAKGKTWDKMRDRMGTSDSA</sequence>
<dbReference type="InParanoid" id="A0A0C3D7E6"/>
<dbReference type="EMBL" id="KN832870">
    <property type="protein sequence ID" value="KIN07274.1"/>
    <property type="molecule type" value="Genomic_DNA"/>
</dbReference>
<reference evidence="2" key="2">
    <citation type="submission" date="2015-01" db="EMBL/GenBank/DDBJ databases">
        <title>Evolutionary Origins and Diversification of the Mycorrhizal Mutualists.</title>
        <authorList>
            <consortium name="DOE Joint Genome Institute"/>
            <consortium name="Mycorrhizal Genomics Consortium"/>
            <person name="Kohler A."/>
            <person name="Kuo A."/>
            <person name="Nagy L.G."/>
            <person name="Floudas D."/>
            <person name="Copeland A."/>
            <person name="Barry K.W."/>
            <person name="Cichocki N."/>
            <person name="Veneault-Fourrey C."/>
            <person name="LaButti K."/>
            <person name="Lindquist E.A."/>
            <person name="Lipzen A."/>
            <person name="Lundell T."/>
            <person name="Morin E."/>
            <person name="Murat C."/>
            <person name="Riley R."/>
            <person name="Ohm R."/>
            <person name="Sun H."/>
            <person name="Tunlid A."/>
            <person name="Henrissat B."/>
            <person name="Grigoriev I.V."/>
            <person name="Hibbett D.S."/>
            <person name="Martin F."/>
        </authorList>
    </citation>
    <scope>NUCLEOTIDE SEQUENCE [LARGE SCALE GENOMIC DNA]</scope>
    <source>
        <strain evidence="2">Zn</strain>
    </source>
</reference>
<organism evidence="1 2">
    <name type="scientific">Oidiodendron maius (strain Zn)</name>
    <dbReference type="NCBI Taxonomy" id="913774"/>
    <lineage>
        <taxon>Eukaryota</taxon>
        <taxon>Fungi</taxon>
        <taxon>Dikarya</taxon>
        <taxon>Ascomycota</taxon>
        <taxon>Pezizomycotina</taxon>
        <taxon>Leotiomycetes</taxon>
        <taxon>Leotiomycetes incertae sedis</taxon>
        <taxon>Myxotrichaceae</taxon>
        <taxon>Oidiodendron</taxon>
    </lineage>
</organism>
<reference evidence="1 2" key="1">
    <citation type="submission" date="2014-04" db="EMBL/GenBank/DDBJ databases">
        <authorList>
            <consortium name="DOE Joint Genome Institute"/>
            <person name="Kuo A."/>
            <person name="Martino E."/>
            <person name="Perotto S."/>
            <person name="Kohler A."/>
            <person name="Nagy L.G."/>
            <person name="Floudas D."/>
            <person name="Copeland A."/>
            <person name="Barry K.W."/>
            <person name="Cichocki N."/>
            <person name="Veneault-Fourrey C."/>
            <person name="LaButti K."/>
            <person name="Lindquist E.A."/>
            <person name="Lipzen A."/>
            <person name="Lundell T."/>
            <person name="Morin E."/>
            <person name="Murat C."/>
            <person name="Sun H."/>
            <person name="Tunlid A."/>
            <person name="Henrissat B."/>
            <person name="Grigoriev I.V."/>
            <person name="Hibbett D.S."/>
            <person name="Martin F."/>
            <person name="Nordberg H.P."/>
            <person name="Cantor M.N."/>
            <person name="Hua S.X."/>
        </authorList>
    </citation>
    <scope>NUCLEOTIDE SEQUENCE [LARGE SCALE GENOMIC DNA]</scope>
    <source>
        <strain evidence="1 2">Zn</strain>
    </source>
</reference>
<gene>
    <name evidence="1" type="ORF">OIDMADRAFT_16060</name>
</gene>
<protein>
    <submittedName>
        <fullName evidence="1">Uncharacterized protein</fullName>
    </submittedName>
</protein>
<evidence type="ECO:0000313" key="2">
    <source>
        <dbReference type="Proteomes" id="UP000054321"/>
    </source>
</evidence>
<dbReference type="SUPFAM" id="SSF54909">
    <property type="entry name" value="Dimeric alpha+beta barrel"/>
    <property type="match status" value="1"/>
</dbReference>
<dbReference type="InterPro" id="IPR011008">
    <property type="entry name" value="Dimeric_a/b-barrel"/>
</dbReference>
<name>A0A0C3D7E6_OIDMZ</name>
<dbReference type="STRING" id="913774.A0A0C3D7E6"/>
<dbReference type="OrthoDB" id="3202396at2759"/>
<dbReference type="Pfam" id="PF13826">
    <property type="entry name" value="Monooxy_af470-like"/>
    <property type="match status" value="1"/>
</dbReference>
<dbReference type="Proteomes" id="UP000054321">
    <property type="component" value="Unassembled WGS sequence"/>
</dbReference>
<keyword evidence="2" id="KW-1185">Reference proteome</keyword>
<dbReference type="InterPro" id="IPR025444">
    <property type="entry name" value="Monooxy_af470"/>
</dbReference>
<evidence type="ECO:0000313" key="1">
    <source>
        <dbReference type="EMBL" id="KIN07274.1"/>
    </source>
</evidence>
<accession>A0A0C3D7E6</accession>
<dbReference type="HOGENOM" id="CLU_1778012_0_0_1"/>
<dbReference type="AlphaFoldDB" id="A0A0C3D7E6"/>
<proteinExistence type="predicted"/>